<dbReference type="Pfam" id="PF02272">
    <property type="entry name" value="DHHA1"/>
    <property type="match status" value="1"/>
</dbReference>
<evidence type="ECO:0000259" key="3">
    <source>
        <dbReference type="Pfam" id="PF02272"/>
    </source>
</evidence>
<dbReference type="EMBL" id="QKLP01000008">
    <property type="protein sequence ID" value="PYF42605.1"/>
    <property type="molecule type" value="Genomic_DNA"/>
</dbReference>
<evidence type="ECO:0000256" key="1">
    <source>
        <dbReference type="SAM" id="Phobius"/>
    </source>
</evidence>
<dbReference type="SUPFAM" id="SSF64182">
    <property type="entry name" value="DHH phosphoesterases"/>
    <property type="match status" value="1"/>
</dbReference>
<evidence type="ECO:0000259" key="2">
    <source>
        <dbReference type="Pfam" id="PF01368"/>
    </source>
</evidence>
<evidence type="ECO:0000313" key="4">
    <source>
        <dbReference type="EMBL" id="PYF42605.1"/>
    </source>
</evidence>
<dbReference type="AlphaFoldDB" id="A0A318U912"/>
<feature type="transmembrane region" description="Helical" evidence="1">
    <location>
        <begin position="41"/>
        <end position="66"/>
    </location>
</feature>
<reference evidence="4 5" key="1">
    <citation type="submission" date="2018-06" db="EMBL/GenBank/DDBJ databases">
        <title>Genomic Encyclopedia of Archaeal and Bacterial Type Strains, Phase II (KMG-II): from individual species to whole genera.</title>
        <authorList>
            <person name="Goeker M."/>
        </authorList>
    </citation>
    <scope>NUCLEOTIDE SEQUENCE [LARGE SCALE GENOMIC DNA]</scope>
    <source>
        <strain evidence="4 5">ATCC 29103</strain>
    </source>
</reference>
<keyword evidence="1" id="KW-0812">Transmembrane</keyword>
<feature type="transmembrane region" description="Helical" evidence="1">
    <location>
        <begin position="87"/>
        <end position="108"/>
    </location>
</feature>
<dbReference type="PIRSF" id="PIRSF026583">
    <property type="entry name" value="YybT"/>
    <property type="match status" value="1"/>
</dbReference>
<comment type="caution">
    <text evidence="4">The sequence shown here is derived from an EMBL/GenBank/DDBJ whole genome shotgun (WGS) entry which is preliminary data.</text>
</comment>
<dbReference type="InterPro" id="IPR001667">
    <property type="entry name" value="DDH_dom"/>
</dbReference>
<name>A0A318U912_9BACT</name>
<dbReference type="Gene3D" id="3.10.310.30">
    <property type="match status" value="1"/>
</dbReference>
<feature type="domain" description="DHHA1" evidence="3">
    <location>
        <begin position="563"/>
        <end position="646"/>
    </location>
</feature>
<dbReference type="RefSeq" id="WP_110858358.1">
    <property type="nucleotide sequence ID" value="NZ_LS991949.1"/>
</dbReference>
<dbReference type="Pfam" id="PF01368">
    <property type="entry name" value="DHH"/>
    <property type="match status" value="1"/>
</dbReference>
<feature type="transmembrane region" description="Helical" evidence="1">
    <location>
        <begin position="12"/>
        <end position="35"/>
    </location>
</feature>
<dbReference type="InterPro" id="IPR051319">
    <property type="entry name" value="Oligoribo/pAp-PDE_c-di-AMP_PDE"/>
</dbReference>
<gene>
    <name evidence="4" type="ORF">BCF88_10811</name>
</gene>
<evidence type="ECO:0000313" key="5">
    <source>
        <dbReference type="Proteomes" id="UP000247715"/>
    </source>
</evidence>
<keyword evidence="1" id="KW-1133">Transmembrane helix</keyword>
<dbReference type="Gene3D" id="3.30.450.20">
    <property type="entry name" value="PAS domain"/>
    <property type="match status" value="1"/>
</dbReference>
<dbReference type="PANTHER" id="PTHR47618">
    <property type="entry name" value="BIFUNCTIONAL OLIGORIBONUCLEASE AND PAP PHOSPHATASE NRNA"/>
    <property type="match status" value="1"/>
</dbReference>
<dbReference type="GO" id="GO:0003676">
    <property type="term" value="F:nucleic acid binding"/>
    <property type="evidence" value="ECO:0007669"/>
    <property type="project" value="InterPro"/>
</dbReference>
<protein>
    <submittedName>
        <fullName evidence="4">C-di-AMP phosphodiesterase-like protein</fullName>
    </submittedName>
</protein>
<organism evidence="4 5">
    <name type="scientific">Metamycoplasma alkalescens</name>
    <dbReference type="NCBI Taxonomy" id="45363"/>
    <lineage>
        <taxon>Bacteria</taxon>
        <taxon>Bacillati</taxon>
        <taxon>Mycoplasmatota</taxon>
        <taxon>Mycoplasmoidales</taxon>
        <taxon>Metamycoplasmataceae</taxon>
        <taxon>Metamycoplasma</taxon>
    </lineage>
</organism>
<dbReference type="PANTHER" id="PTHR47618:SF2">
    <property type="entry name" value="CYCLIC-DI-AMP PHOSPHODIESTERASE GDPP"/>
    <property type="match status" value="1"/>
</dbReference>
<sequence length="656" mass="74620">MTIKADKRRLLIFIIKILTLFIIPTIIFLVGIFSFSTEWKLAIIVLYFLLIFGLGIYTAFLVRSFLKESLVVNRTLSQYLQNEISDYGIGILVFLNNGKIIWATNFILEKFEQSIIGKNIKEIFMVEDWKDGNNTFIFQKGNYQYEVHINFEKNVVIFKDITFQSSLLDDYKRQSLVLGEIHIDNINLYQVSLSQDDLYKIYSNFSLLFDEIAKKYNIVYHQYENGQFFIITNKETLDSFEKIGFKPFQNFNNKNLNKRISLTLSGGFSYGVFKFETLDKLAREALLQSKARGGDQITVLTKDEKPRYYGSSSEIDIDMSRTNVSYIANILINKLKSKNINRVIVYGHRNADLDALGSTWGIYKLAKSFQKEAFIQNKTFDETAQKAFNLLSPIEKQVFINPTEATHLNDSQTLVVICDTSAENRIENKSAFKNIEKENIIVIDHHRLNSNPNFIYKENLYIDSLASSASEIVTEMIAITNNADKIDSETAQRLLDGIYLDTNNFKKQTSSKTFSAAALLEKWGAKISVSVNNLKFNEKVFGQVFELLENLAEIKPGYFLAYKDIFVSPDVISIAAEEILRVSGRKAAFVIGGLIGTKKYKMSARGIDTNVQLIAEEVNGGGHFGTAAAESDEKLEVFVDNLIQAIVSVKNESNNN</sequence>
<keyword evidence="1" id="KW-0472">Membrane</keyword>
<accession>A0A318U912</accession>
<dbReference type="Pfam" id="PF24898">
    <property type="entry name" value="GGDEF_GdpP"/>
    <property type="match status" value="1"/>
</dbReference>
<dbReference type="InterPro" id="IPR014528">
    <property type="entry name" value="GdpP/PdeA"/>
</dbReference>
<dbReference type="InterPro" id="IPR003156">
    <property type="entry name" value="DHHA1_dom"/>
</dbReference>
<proteinExistence type="predicted"/>
<dbReference type="Proteomes" id="UP000247715">
    <property type="component" value="Unassembled WGS sequence"/>
</dbReference>
<feature type="domain" description="DDH" evidence="2">
    <location>
        <begin position="342"/>
        <end position="498"/>
    </location>
</feature>
<dbReference type="Gene3D" id="3.90.1640.10">
    <property type="entry name" value="inorganic pyrophosphatase (n-terminal core)"/>
    <property type="match status" value="1"/>
</dbReference>
<dbReference type="InterPro" id="IPR038763">
    <property type="entry name" value="DHH_sf"/>
</dbReference>